<organism evidence="2 3">
    <name type="scientific">Folsomia candida</name>
    <name type="common">Springtail</name>
    <dbReference type="NCBI Taxonomy" id="158441"/>
    <lineage>
        <taxon>Eukaryota</taxon>
        <taxon>Metazoa</taxon>
        <taxon>Ecdysozoa</taxon>
        <taxon>Arthropoda</taxon>
        <taxon>Hexapoda</taxon>
        <taxon>Collembola</taxon>
        <taxon>Entomobryomorpha</taxon>
        <taxon>Isotomoidea</taxon>
        <taxon>Isotomidae</taxon>
        <taxon>Proisotominae</taxon>
        <taxon>Folsomia</taxon>
    </lineage>
</organism>
<evidence type="ECO:0000313" key="2">
    <source>
        <dbReference type="EMBL" id="OXA56509.1"/>
    </source>
</evidence>
<evidence type="ECO:0000256" key="1">
    <source>
        <dbReference type="SAM" id="Phobius"/>
    </source>
</evidence>
<sequence>MLLKKFVMEWEWEKRVHGLTTFPANCGFTTFKEELSSVDITQFAIWGFPIVNTTIITVIALVILPMAHNFFYATGDHHQSLSNSTSRPDTNFSTLAQNVSSTFV</sequence>
<gene>
    <name evidence="2" type="ORF">Fcan01_09030</name>
</gene>
<name>A0A226EGI0_FOLCA</name>
<reference evidence="2 3" key="1">
    <citation type="submission" date="2015-12" db="EMBL/GenBank/DDBJ databases">
        <title>The genome of Folsomia candida.</title>
        <authorList>
            <person name="Faddeeva A."/>
            <person name="Derks M.F."/>
            <person name="Anvar Y."/>
            <person name="Smit S."/>
            <person name="Van Straalen N."/>
            <person name="Roelofs D."/>
        </authorList>
    </citation>
    <scope>NUCLEOTIDE SEQUENCE [LARGE SCALE GENOMIC DNA]</scope>
    <source>
        <strain evidence="2 3">VU population</strain>
        <tissue evidence="2">Whole body</tissue>
    </source>
</reference>
<evidence type="ECO:0000313" key="3">
    <source>
        <dbReference type="Proteomes" id="UP000198287"/>
    </source>
</evidence>
<protein>
    <submittedName>
        <fullName evidence="2">Uncharacterized protein</fullName>
    </submittedName>
</protein>
<feature type="transmembrane region" description="Helical" evidence="1">
    <location>
        <begin position="43"/>
        <end position="64"/>
    </location>
</feature>
<keyword evidence="1" id="KW-0472">Membrane</keyword>
<comment type="caution">
    <text evidence="2">The sequence shown here is derived from an EMBL/GenBank/DDBJ whole genome shotgun (WGS) entry which is preliminary data.</text>
</comment>
<dbReference type="Proteomes" id="UP000198287">
    <property type="component" value="Unassembled WGS sequence"/>
</dbReference>
<proteinExistence type="predicted"/>
<dbReference type="EMBL" id="LNIX01000004">
    <property type="protein sequence ID" value="OXA56509.1"/>
    <property type="molecule type" value="Genomic_DNA"/>
</dbReference>
<keyword evidence="1" id="KW-0812">Transmembrane</keyword>
<accession>A0A226EGI0</accession>
<dbReference type="AlphaFoldDB" id="A0A226EGI0"/>
<keyword evidence="1" id="KW-1133">Transmembrane helix</keyword>
<keyword evidence="3" id="KW-1185">Reference proteome</keyword>